<organism evidence="4 5">
    <name type="scientific">Desemzia incerta</name>
    <dbReference type="NCBI Taxonomy" id="82801"/>
    <lineage>
        <taxon>Bacteria</taxon>
        <taxon>Bacillati</taxon>
        <taxon>Bacillota</taxon>
        <taxon>Bacilli</taxon>
        <taxon>Lactobacillales</taxon>
        <taxon>Carnobacteriaceae</taxon>
        <taxon>Desemzia</taxon>
    </lineage>
</organism>
<reference evidence="4 5" key="1">
    <citation type="submission" date="2016-10" db="EMBL/GenBank/DDBJ databases">
        <authorList>
            <person name="de Groot N.N."/>
        </authorList>
    </citation>
    <scope>NUCLEOTIDE SEQUENCE [LARGE SCALE GENOMIC DNA]</scope>
    <source>
        <strain evidence="4 5">DSM 20581</strain>
    </source>
</reference>
<keyword evidence="5" id="KW-1185">Reference proteome</keyword>
<proteinExistence type="predicted"/>
<dbReference type="Proteomes" id="UP000199136">
    <property type="component" value="Unassembled WGS sequence"/>
</dbReference>
<evidence type="ECO:0000313" key="5">
    <source>
        <dbReference type="Proteomes" id="UP000199136"/>
    </source>
</evidence>
<dbReference type="STRING" id="82801.SAMN04488506_0981"/>
<evidence type="ECO:0000313" key="4">
    <source>
        <dbReference type="EMBL" id="SFQ21117.1"/>
    </source>
</evidence>
<keyword evidence="2" id="KW-0732">Signal</keyword>
<protein>
    <submittedName>
        <fullName evidence="4">Peptidoglycan/xylan/chitin deacetylase, PgdA/CDA1 family</fullName>
    </submittedName>
</protein>
<accession>A0A1I5WNG4</accession>
<evidence type="ECO:0000256" key="1">
    <source>
        <dbReference type="SAM" id="MobiDB-lite"/>
    </source>
</evidence>
<evidence type="ECO:0000256" key="2">
    <source>
        <dbReference type="SAM" id="SignalP"/>
    </source>
</evidence>
<dbReference type="Gene3D" id="3.20.20.370">
    <property type="entry name" value="Glycoside hydrolase/deacetylase"/>
    <property type="match status" value="1"/>
</dbReference>
<feature type="chain" id="PRO_5039404926" evidence="2">
    <location>
        <begin position="18"/>
        <end position="278"/>
    </location>
</feature>
<name>A0A1I5WNG4_9LACT</name>
<dbReference type="PROSITE" id="PS51677">
    <property type="entry name" value="NODB"/>
    <property type="match status" value="1"/>
</dbReference>
<dbReference type="GO" id="GO:0005975">
    <property type="term" value="P:carbohydrate metabolic process"/>
    <property type="evidence" value="ECO:0007669"/>
    <property type="project" value="InterPro"/>
</dbReference>
<dbReference type="InterPro" id="IPR050248">
    <property type="entry name" value="Polysacc_deacetylase_ArnD"/>
</dbReference>
<dbReference type="PANTHER" id="PTHR10587">
    <property type="entry name" value="GLYCOSYL TRANSFERASE-RELATED"/>
    <property type="match status" value="1"/>
</dbReference>
<dbReference type="OrthoDB" id="9806342at2"/>
<feature type="compositionally biased region" description="Acidic residues" evidence="1">
    <location>
        <begin position="49"/>
        <end position="60"/>
    </location>
</feature>
<gene>
    <name evidence="4" type="ORF">SAMN04488506_0981</name>
</gene>
<dbReference type="Pfam" id="PF01522">
    <property type="entry name" value="Polysacc_deac_1"/>
    <property type="match status" value="1"/>
</dbReference>
<evidence type="ECO:0000259" key="3">
    <source>
        <dbReference type="PROSITE" id="PS51677"/>
    </source>
</evidence>
<dbReference type="InterPro" id="IPR011330">
    <property type="entry name" value="Glyco_hydro/deAcase_b/a-brl"/>
</dbReference>
<sequence length="278" mass="31123">MKHKLVAFALFSTVLLAGCNQETAEETDTSSSVASSEVAEQESSSESTAESESEEPVEEDVEYRYQVNQTNYAIEPIAEAAGEEKVALLTFDDAPDEYSVEIAHKLKEIDAPAIFFVNGMYIESDEGKEALKEIYELGFEIGNHTQTHQNLQTISPEEQEAEILETSQLIEEVTGQKPRFFRAPHGANTDVSREIVEAENMTLMNWTFGYDFQPGYQDAESLIDITLNTELLYNGANILMHDREWTNEAILPIIEGLEEKGYSFVDPTLIASPESEEE</sequence>
<dbReference type="EMBL" id="FOXW01000003">
    <property type="protein sequence ID" value="SFQ21117.1"/>
    <property type="molecule type" value="Genomic_DNA"/>
</dbReference>
<dbReference type="RefSeq" id="WP_092480035.1">
    <property type="nucleotide sequence ID" value="NZ_FOXW01000003.1"/>
</dbReference>
<dbReference type="GO" id="GO:0016810">
    <property type="term" value="F:hydrolase activity, acting on carbon-nitrogen (but not peptide) bonds"/>
    <property type="evidence" value="ECO:0007669"/>
    <property type="project" value="InterPro"/>
</dbReference>
<dbReference type="CDD" id="cd10917">
    <property type="entry name" value="CE4_NodB_like_6s_7s"/>
    <property type="match status" value="1"/>
</dbReference>
<feature type="domain" description="NodB homology" evidence="3">
    <location>
        <begin position="85"/>
        <end position="265"/>
    </location>
</feature>
<dbReference type="AlphaFoldDB" id="A0A1I5WNG4"/>
<feature type="region of interest" description="Disordered" evidence="1">
    <location>
        <begin position="24"/>
        <end position="60"/>
    </location>
</feature>
<feature type="compositionally biased region" description="Low complexity" evidence="1">
    <location>
        <begin position="29"/>
        <end position="48"/>
    </location>
</feature>
<dbReference type="SUPFAM" id="SSF88713">
    <property type="entry name" value="Glycoside hydrolase/deacetylase"/>
    <property type="match status" value="1"/>
</dbReference>
<dbReference type="InterPro" id="IPR002509">
    <property type="entry name" value="NODB_dom"/>
</dbReference>
<dbReference type="PROSITE" id="PS51257">
    <property type="entry name" value="PROKAR_LIPOPROTEIN"/>
    <property type="match status" value="1"/>
</dbReference>
<feature type="signal peptide" evidence="2">
    <location>
        <begin position="1"/>
        <end position="17"/>
    </location>
</feature>